<dbReference type="InterPro" id="IPR006764">
    <property type="entry name" value="SAM_dep_MeTrfase_SAV2177_type"/>
</dbReference>
<reference evidence="1 2" key="1">
    <citation type="journal article" date="2019" name="ACS Chem. Biol.">
        <title>Identification and Mobilization of a Cryptic Antibiotic Biosynthesis Gene Locus from a Human-Pathogenic Nocardia Isolate.</title>
        <authorList>
            <person name="Herisse M."/>
            <person name="Ishida K."/>
            <person name="Porter J.L."/>
            <person name="Howden B."/>
            <person name="Hertweck C."/>
            <person name="Stinear T.P."/>
            <person name="Pidot S.J."/>
        </authorList>
    </citation>
    <scope>NUCLEOTIDE SEQUENCE [LARGE SCALE GENOMIC DNA]</scope>
    <source>
        <strain evidence="1 2">AUSMDU00012717</strain>
    </source>
</reference>
<protein>
    <submittedName>
        <fullName evidence="1">SAM-dependent methyltransferase</fullName>
    </submittedName>
</protein>
<dbReference type="Proteomes" id="UP000503540">
    <property type="component" value="Chromosome"/>
</dbReference>
<evidence type="ECO:0000313" key="2">
    <source>
        <dbReference type="Proteomes" id="UP000503540"/>
    </source>
</evidence>
<dbReference type="SUPFAM" id="SSF53335">
    <property type="entry name" value="S-adenosyl-L-methionine-dependent methyltransferases"/>
    <property type="match status" value="1"/>
</dbReference>
<organism evidence="1 2">
    <name type="scientific">Nocardia arthritidis</name>
    <dbReference type="NCBI Taxonomy" id="228602"/>
    <lineage>
        <taxon>Bacteria</taxon>
        <taxon>Bacillati</taxon>
        <taxon>Actinomycetota</taxon>
        <taxon>Actinomycetes</taxon>
        <taxon>Mycobacteriales</taxon>
        <taxon>Nocardiaceae</taxon>
        <taxon>Nocardia</taxon>
    </lineage>
</organism>
<dbReference type="Gene3D" id="3.40.50.150">
    <property type="entry name" value="Vaccinia Virus protein VP39"/>
    <property type="match status" value="1"/>
</dbReference>
<dbReference type="RefSeq" id="WP_238847009.1">
    <property type="nucleotide sequence ID" value="NZ_CP046172.1"/>
</dbReference>
<dbReference type="GO" id="GO:0032259">
    <property type="term" value="P:methylation"/>
    <property type="evidence" value="ECO:0007669"/>
    <property type="project" value="UniProtKB-KW"/>
</dbReference>
<keyword evidence="1" id="KW-0489">Methyltransferase</keyword>
<evidence type="ECO:0000313" key="1">
    <source>
        <dbReference type="EMBL" id="QIS16810.1"/>
    </source>
</evidence>
<name>A0A6G9YUI2_9NOCA</name>
<gene>
    <name evidence="1" type="ORF">F5544_45035</name>
</gene>
<dbReference type="AlphaFoldDB" id="A0A6G9YUI2"/>
<keyword evidence="1" id="KW-0808">Transferase</keyword>
<dbReference type="EMBL" id="CP046172">
    <property type="protein sequence ID" value="QIS16810.1"/>
    <property type="molecule type" value="Genomic_DNA"/>
</dbReference>
<dbReference type="KEGG" id="nah:F5544_45035"/>
<accession>A0A6G9YUI2</accession>
<dbReference type="PIRSF" id="PIRSF017393">
    <property type="entry name" value="MTase_SAV2177"/>
    <property type="match status" value="1"/>
</dbReference>
<keyword evidence="2" id="KW-1185">Reference proteome</keyword>
<dbReference type="Pfam" id="PF04672">
    <property type="entry name" value="Methyltransf_19"/>
    <property type="match status" value="1"/>
</dbReference>
<sequence>MPEHPRAPVGVDPSKPNAARIYNYMLGGKDNYEIDQLVAHRMLAVAPDTRTMAWFSRQFMLRCVQFTAEQGIRQFIDIGAGIPISPNAHEVARKIQPTALVASVDYDPVVDAHAHAAFSAAPGVTPILADVRRPVELIERCHTEAGIDWSEPVAILLVGVMHYVMDDEGPDDIFARLRDAMAPGSYLALTHGWDESARDFMAQSTNDTFGSSAQIRFRSETEVARLCEGFELMEPGLVPIQQWLDENLPVTRLALLSAVCRKK</sequence>
<dbReference type="InterPro" id="IPR029063">
    <property type="entry name" value="SAM-dependent_MTases_sf"/>
</dbReference>
<dbReference type="GO" id="GO:0008168">
    <property type="term" value="F:methyltransferase activity"/>
    <property type="evidence" value="ECO:0007669"/>
    <property type="project" value="UniProtKB-KW"/>
</dbReference>
<proteinExistence type="predicted"/>